<dbReference type="SUPFAM" id="SSF101898">
    <property type="entry name" value="NHL repeat"/>
    <property type="match status" value="1"/>
</dbReference>
<protein>
    <submittedName>
        <fullName evidence="1">PhoX family protein</fullName>
    </submittedName>
</protein>
<dbReference type="PANTHER" id="PTHR35399">
    <property type="entry name" value="SLR8030 PROTEIN"/>
    <property type="match status" value="1"/>
</dbReference>
<comment type="caution">
    <text evidence="1">The sequence shown here is derived from an EMBL/GenBank/DDBJ whole genome shotgun (WGS) entry which is preliminary data.</text>
</comment>
<dbReference type="RefSeq" id="WP_380697550.1">
    <property type="nucleotide sequence ID" value="NZ_JBHRYR010000004.1"/>
</dbReference>
<dbReference type="PROSITE" id="PS51318">
    <property type="entry name" value="TAT"/>
    <property type="match status" value="1"/>
</dbReference>
<organism evidence="1 2">
    <name type="scientific">Saccharospirillum mangrovi</name>
    <dbReference type="NCBI Taxonomy" id="2161747"/>
    <lineage>
        <taxon>Bacteria</taxon>
        <taxon>Pseudomonadati</taxon>
        <taxon>Pseudomonadota</taxon>
        <taxon>Gammaproteobacteria</taxon>
        <taxon>Oceanospirillales</taxon>
        <taxon>Saccharospirillaceae</taxon>
        <taxon>Saccharospirillum</taxon>
    </lineage>
</organism>
<dbReference type="PANTHER" id="PTHR35399:SF2">
    <property type="entry name" value="DUF839 DOMAIN-CONTAINING PROTEIN"/>
    <property type="match status" value="1"/>
</dbReference>
<proteinExistence type="predicted"/>
<accession>A0ABV7ZZC1</accession>
<dbReference type="Proteomes" id="UP001595617">
    <property type="component" value="Unassembled WGS sequence"/>
</dbReference>
<dbReference type="Pfam" id="PF05787">
    <property type="entry name" value="PhoX"/>
    <property type="match status" value="1"/>
</dbReference>
<dbReference type="InterPro" id="IPR008557">
    <property type="entry name" value="PhoX"/>
</dbReference>
<name>A0ABV7ZZC1_9GAMM</name>
<keyword evidence="2" id="KW-1185">Reference proteome</keyword>
<gene>
    <name evidence="1" type="ORF">ACFOOG_13590</name>
</gene>
<dbReference type="InterPro" id="IPR006311">
    <property type="entry name" value="TAT_signal"/>
</dbReference>
<dbReference type="EMBL" id="JBHRYR010000004">
    <property type="protein sequence ID" value="MFC3853872.1"/>
    <property type="molecule type" value="Genomic_DNA"/>
</dbReference>
<reference evidence="2" key="1">
    <citation type="journal article" date="2019" name="Int. J. Syst. Evol. Microbiol.">
        <title>The Global Catalogue of Microorganisms (GCM) 10K type strain sequencing project: providing services to taxonomists for standard genome sequencing and annotation.</title>
        <authorList>
            <consortium name="The Broad Institute Genomics Platform"/>
            <consortium name="The Broad Institute Genome Sequencing Center for Infectious Disease"/>
            <person name="Wu L."/>
            <person name="Ma J."/>
        </authorList>
    </citation>
    <scope>NUCLEOTIDE SEQUENCE [LARGE SCALE GENOMIC DNA]</scope>
    <source>
        <strain evidence="2">IBRC 10765</strain>
    </source>
</reference>
<evidence type="ECO:0000313" key="1">
    <source>
        <dbReference type="EMBL" id="MFC3853872.1"/>
    </source>
</evidence>
<sequence>MVDDNNKPVEFDRLIDSAVSRRSLLKMGGAVGATAFMGGVSGVAAAVNQATTLMSFDNIPTSTADDIMLPPGYRYDVLMSWGDPVLRGAPEFSRSNNAEAQAGQFGDNTDGMELYHLTNADGSMDPNRAVLAVNSEYYNDEYLFTHGEAAKTADDVRRGLYAHGVTVVELERNRNGEWAYKKSSNLNRRLHGYSEFELTGPVAGTEYVKTSEDTSGRRVLGTLNNCGASRTPWGTYLTCEENFNGYFGAPEGTTFTPAQQRYGLSTGGFGYQWWPHERRFNVAQEPNEANRFGWIVEIDPMNPNSTPKKRTALGRFKHENAAVTINKDGRAVVYMGDDERAEFIYKFVSRDLYDANNPSRNADLLEQGTLYAARFNENGSGDWLELTFGRNGLTPSNGFRDEADVLVRAREAATFVGATTMDRPEWVTVHPSAPMVLCALTNNSRRTAETTNGPNPRAENHFGQIVRWTPHNGDHTSDRFGWDLYAVAGNPTTQTGLYAGSDNITAENMFNSPDGLAFDRFGRLWIQTDGNFSNEGRYAGQGNNMMLCGDPVTGHIRRFMVGPVGCEVTGITFSDDHRAMMVGIQHPTGAWPNAGRDGVPRSSVITIYREDGGVIGA</sequence>
<evidence type="ECO:0000313" key="2">
    <source>
        <dbReference type="Proteomes" id="UP001595617"/>
    </source>
</evidence>